<evidence type="ECO:0000256" key="1">
    <source>
        <dbReference type="SAM" id="MobiDB-lite"/>
    </source>
</evidence>
<evidence type="ECO:0000313" key="3">
    <source>
        <dbReference type="Proteomes" id="UP000540423"/>
    </source>
</evidence>
<dbReference type="EMBL" id="JACHEM010000014">
    <property type="protein sequence ID" value="MBB6438668.1"/>
    <property type="molecule type" value="Genomic_DNA"/>
</dbReference>
<dbReference type="Proteomes" id="UP000540423">
    <property type="component" value="Unassembled WGS sequence"/>
</dbReference>
<evidence type="ECO:0000313" key="2">
    <source>
        <dbReference type="EMBL" id="MBB6438668.1"/>
    </source>
</evidence>
<evidence type="ECO:0008006" key="4">
    <source>
        <dbReference type="Google" id="ProtNLM"/>
    </source>
</evidence>
<feature type="region of interest" description="Disordered" evidence="1">
    <location>
        <begin position="180"/>
        <end position="222"/>
    </location>
</feature>
<proteinExistence type="predicted"/>
<keyword evidence="3" id="KW-1185">Reference proteome</keyword>
<organism evidence="2 3">
    <name type="scientific">Streptomyces candidus</name>
    <dbReference type="NCBI Taxonomy" id="67283"/>
    <lineage>
        <taxon>Bacteria</taxon>
        <taxon>Bacillati</taxon>
        <taxon>Actinomycetota</taxon>
        <taxon>Actinomycetes</taxon>
        <taxon>Kitasatosporales</taxon>
        <taxon>Streptomycetaceae</taxon>
        <taxon>Streptomyces</taxon>
    </lineage>
</organism>
<accession>A0A7X0HM48</accession>
<dbReference type="PROSITE" id="PS51257">
    <property type="entry name" value="PROKAR_LIPOPROTEIN"/>
    <property type="match status" value="1"/>
</dbReference>
<reference evidence="2 3" key="1">
    <citation type="submission" date="2020-08" db="EMBL/GenBank/DDBJ databases">
        <title>Genomic Encyclopedia of Type Strains, Phase IV (KMG-IV): sequencing the most valuable type-strain genomes for metagenomic binning, comparative biology and taxonomic classification.</title>
        <authorList>
            <person name="Goeker M."/>
        </authorList>
    </citation>
    <scope>NUCLEOTIDE SEQUENCE [LARGE SCALE GENOMIC DNA]</scope>
    <source>
        <strain evidence="2 3">DSM 40141</strain>
    </source>
</reference>
<comment type="caution">
    <text evidence="2">The sequence shown here is derived from an EMBL/GenBank/DDBJ whole genome shotgun (WGS) entry which is preliminary data.</text>
</comment>
<gene>
    <name evidence="2" type="ORF">HNQ79_005180</name>
</gene>
<dbReference type="RefSeq" id="WP_185034949.1">
    <property type="nucleotide sequence ID" value="NZ_BNBN01000006.1"/>
</dbReference>
<sequence length="222" mass="22237">MSQGRVHRRSLAAGPVAALLLSGCGIPESDVIEAGGPAHVQNFVSEAYGALLFFRLPHGDLAPVTRQLTPVAATGEFGGGYQEGGGTVRPPTTEKVISALLHGPGPADRAAGLDTALPRVPDGTVRVRFSVGTSASASGSGSGSGGVVLDLPLAVAGLDATAVRQLICTAAYSKDRDGRVPVRLTGRDGATTSGTCDVDPQPGNAPAPAGTDGRTVPGDRPQ</sequence>
<dbReference type="AlphaFoldDB" id="A0A7X0HM48"/>
<protein>
    <recommendedName>
        <fullName evidence="4">Lipoprotein</fullName>
    </recommendedName>
</protein>
<name>A0A7X0HM48_9ACTN</name>